<dbReference type="CDD" id="cd01189">
    <property type="entry name" value="INT_ICEBs1_C_like"/>
    <property type="match status" value="1"/>
</dbReference>
<proteinExistence type="predicted"/>
<reference evidence="4" key="1">
    <citation type="submission" date="2023-07" db="EMBL/GenBank/DDBJ databases">
        <title>Functional and genomic diversity of the sorghum phyllosphere microbiome.</title>
        <authorList>
            <person name="Shade A."/>
        </authorList>
    </citation>
    <scope>NUCLEOTIDE SEQUENCE</scope>
    <source>
        <strain evidence="4">SORGH_AS_1067</strain>
    </source>
</reference>
<organism evidence="4 5">
    <name type="scientific">Nocardioides zeae</name>
    <dbReference type="NCBI Taxonomy" id="1457234"/>
    <lineage>
        <taxon>Bacteria</taxon>
        <taxon>Bacillati</taxon>
        <taxon>Actinomycetota</taxon>
        <taxon>Actinomycetes</taxon>
        <taxon>Propionibacteriales</taxon>
        <taxon>Nocardioidaceae</taxon>
        <taxon>Nocardioides</taxon>
    </lineage>
</organism>
<comment type="caution">
    <text evidence="4">The sequence shown here is derived from an EMBL/GenBank/DDBJ whole genome shotgun (WGS) entry which is preliminary data.</text>
</comment>
<dbReference type="Pfam" id="PF00589">
    <property type="entry name" value="Phage_integrase"/>
    <property type="match status" value="1"/>
</dbReference>
<dbReference type="GO" id="GO:0003677">
    <property type="term" value="F:DNA binding"/>
    <property type="evidence" value="ECO:0007669"/>
    <property type="project" value="InterPro"/>
</dbReference>
<dbReference type="Gene3D" id="1.10.443.10">
    <property type="entry name" value="Intergrase catalytic core"/>
    <property type="match status" value="1"/>
</dbReference>
<dbReference type="SUPFAM" id="SSF56349">
    <property type="entry name" value="DNA breaking-rejoining enzymes"/>
    <property type="match status" value="1"/>
</dbReference>
<dbReference type="InterPro" id="IPR050090">
    <property type="entry name" value="Tyrosine_recombinase_XerCD"/>
</dbReference>
<dbReference type="PANTHER" id="PTHR30349">
    <property type="entry name" value="PHAGE INTEGRASE-RELATED"/>
    <property type="match status" value="1"/>
</dbReference>
<feature type="region of interest" description="Disordered" evidence="2">
    <location>
        <begin position="276"/>
        <end position="305"/>
    </location>
</feature>
<dbReference type="AlphaFoldDB" id="A0AAJ1X2T9"/>
<dbReference type="PANTHER" id="PTHR30349:SF64">
    <property type="entry name" value="PROPHAGE INTEGRASE INTD-RELATED"/>
    <property type="match status" value="1"/>
</dbReference>
<evidence type="ECO:0000313" key="4">
    <source>
        <dbReference type="EMBL" id="MDQ1103897.1"/>
    </source>
</evidence>
<dbReference type="PROSITE" id="PS51898">
    <property type="entry name" value="TYR_RECOMBINASE"/>
    <property type="match status" value="1"/>
</dbReference>
<dbReference type="InterPro" id="IPR002104">
    <property type="entry name" value="Integrase_catalytic"/>
</dbReference>
<dbReference type="EMBL" id="JAUTAN010000001">
    <property type="protein sequence ID" value="MDQ1103897.1"/>
    <property type="molecule type" value="Genomic_DNA"/>
</dbReference>
<dbReference type="InterPro" id="IPR011010">
    <property type="entry name" value="DNA_brk_join_enz"/>
</dbReference>
<dbReference type="RefSeq" id="WP_307199293.1">
    <property type="nucleotide sequence ID" value="NZ_JAUTAN010000001.1"/>
</dbReference>
<dbReference type="InterPro" id="IPR013762">
    <property type="entry name" value="Integrase-like_cat_sf"/>
</dbReference>
<sequence>MGAAALLRKLLVDGTRLVDQRAINPNRRELAFSGRPMHASAFPPALPANRPMLVGHAHLSGLLSAAVEDGRLPANPAAGLNLPTAAPKPIFYWTQDEAAASLLELGGADALAVELDLYVGLRSGEFFGLRRRYVDLSMGLLHVHGVATRDGWRPCAKTTMSHRAVPIPRHLRPRLAAHVAYLDPDDTVFPAPRGGLWNDRNFARRVFTPAIERAGVSAGTPYDMRHAAASWLVQRGVPLLDVQQLLGHEKYATTLRYAHLKPGEFGSVLDAWGDAPLDPRGPTVTRPTAPQPHDGVGHRKRPRLD</sequence>
<keyword evidence="1" id="KW-0233">DNA recombination</keyword>
<feature type="domain" description="Tyr recombinase" evidence="3">
    <location>
        <begin position="88"/>
        <end position="270"/>
    </location>
</feature>
<evidence type="ECO:0000259" key="3">
    <source>
        <dbReference type="PROSITE" id="PS51898"/>
    </source>
</evidence>
<gene>
    <name evidence="4" type="ORF">QE405_001181</name>
</gene>
<evidence type="ECO:0000256" key="2">
    <source>
        <dbReference type="SAM" id="MobiDB-lite"/>
    </source>
</evidence>
<accession>A0AAJ1X2T9</accession>
<protein>
    <submittedName>
        <fullName evidence="4">Integrase</fullName>
    </submittedName>
</protein>
<name>A0AAJ1X2T9_9ACTN</name>
<dbReference type="GO" id="GO:0006310">
    <property type="term" value="P:DNA recombination"/>
    <property type="evidence" value="ECO:0007669"/>
    <property type="project" value="UniProtKB-KW"/>
</dbReference>
<dbReference type="GO" id="GO:0015074">
    <property type="term" value="P:DNA integration"/>
    <property type="evidence" value="ECO:0007669"/>
    <property type="project" value="InterPro"/>
</dbReference>
<evidence type="ECO:0000256" key="1">
    <source>
        <dbReference type="ARBA" id="ARBA00023172"/>
    </source>
</evidence>
<dbReference type="Proteomes" id="UP001239215">
    <property type="component" value="Unassembled WGS sequence"/>
</dbReference>
<evidence type="ECO:0000313" key="5">
    <source>
        <dbReference type="Proteomes" id="UP001239215"/>
    </source>
</evidence>